<dbReference type="Proteomes" id="UP000828390">
    <property type="component" value="Unassembled WGS sequence"/>
</dbReference>
<dbReference type="EMBL" id="JAIWYP010000006">
    <property type="protein sequence ID" value="KAH3804191.1"/>
    <property type="molecule type" value="Genomic_DNA"/>
</dbReference>
<sequence length="234" mass="26227">MDFLPDGRLVVVYDNKTCVILNDKLNKIGKKFVLKALPLDVCCMSDSDIVVPLNNMTICVLSVRHDGVIQEKCSFKTELQYNAVRKFDSTVMVGFAEECARKITVEGVEQEFKVFMKSGYSGSSYECCKYACIPCIQKLATFDQETNVVYLQDPEKGISKCIQFEKKIFALCQGPADTVLLFCDGEFVTMSCEGITMNKYSTDEFPVTVCANKDFSVIALSIKSDINLYKLSIE</sequence>
<protein>
    <submittedName>
        <fullName evidence="1">Uncharacterized protein</fullName>
    </submittedName>
</protein>
<reference evidence="1" key="1">
    <citation type="journal article" date="2019" name="bioRxiv">
        <title>The Genome of the Zebra Mussel, Dreissena polymorpha: A Resource for Invasive Species Research.</title>
        <authorList>
            <person name="McCartney M.A."/>
            <person name="Auch B."/>
            <person name="Kono T."/>
            <person name="Mallez S."/>
            <person name="Zhang Y."/>
            <person name="Obille A."/>
            <person name="Becker A."/>
            <person name="Abrahante J.E."/>
            <person name="Garbe J."/>
            <person name="Badalamenti J.P."/>
            <person name="Herman A."/>
            <person name="Mangelson H."/>
            <person name="Liachko I."/>
            <person name="Sullivan S."/>
            <person name="Sone E.D."/>
            <person name="Koren S."/>
            <person name="Silverstein K.A.T."/>
            <person name="Beckman K.B."/>
            <person name="Gohl D.M."/>
        </authorList>
    </citation>
    <scope>NUCLEOTIDE SEQUENCE</scope>
    <source>
        <strain evidence="1">Duluth1</strain>
        <tissue evidence="1">Whole animal</tissue>
    </source>
</reference>
<name>A0A9D4FW68_DREPO</name>
<proteinExistence type="predicted"/>
<accession>A0A9D4FW68</accession>
<dbReference type="AlphaFoldDB" id="A0A9D4FW68"/>
<gene>
    <name evidence="1" type="ORF">DPMN_132473</name>
</gene>
<reference evidence="1" key="2">
    <citation type="submission" date="2020-11" db="EMBL/GenBank/DDBJ databases">
        <authorList>
            <person name="McCartney M.A."/>
            <person name="Auch B."/>
            <person name="Kono T."/>
            <person name="Mallez S."/>
            <person name="Becker A."/>
            <person name="Gohl D.M."/>
            <person name="Silverstein K.A.T."/>
            <person name="Koren S."/>
            <person name="Bechman K.B."/>
            <person name="Herman A."/>
            <person name="Abrahante J.E."/>
            <person name="Garbe J."/>
        </authorList>
    </citation>
    <scope>NUCLEOTIDE SEQUENCE</scope>
    <source>
        <strain evidence="1">Duluth1</strain>
        <tissue evidence="1">Whole animal</tissue>
    </source>
</reference>
<keyword evidence="2" id="KW-1185">Reference proteome</keyword>
<organism evidence="1 2">
    <name type="scientific">Dreissena polymorpha</name>
    <name type="common">Zebra mussel</name>
    <name type="synonym">Mytilus polymorpha</name>
    <dbReference type="NCBI Taxonomy" id="45954"/>
    <lineage>
        <taxon>Eukaryota</taxon>
        <taxon>Metazoa</taxon>
        <taxon>Spiralia</taxon>
        <taxon>Lophotrochozoa</taxon>
        <taxon>Mollusca</taxon>
        <taxon>Bivalvia</taxon>
        <taxon>Autobranchia</taxon>
        <taxon>Heteroconchia</taxon>
        <taxon>Euheterodonta</taxon>
        <taxon>Imparidentia</taxon>
        <taxon>Neoheterodontei</taxon>
        <taxon>Myida</taxon>
        <taxon>Dreissenoidea</taxon>
        <taxon>Dreissenidae</taxon>
        <taxon>Dreissena</taxon>
    </lineage>
</organism>
<evidence type="ECO:0000313" key="2">
    <source>
        <dbReference type="Proteomes" id="UP000828390"/>
    </source>
</evidence>
<evidence type="ECO:0000313" key="1">
    <source>
        <dbReference type="EMBL" id="KAH3804191.1"/>
    </source>
</evidence>
<comment type="caution">
    <text evidence="1">The sequence shown here is derived from an EMBL/GenBank/DDBJ whole genome shotgun (WGS) entry which is preliminary data.</text>
</comment>